<organism evidence="2 3">
    <name type="scientific">Novymonas esmeraldas</name>
    <dbReference type="NCBI Taxonomy" id="1808958"/>
    <lineage>
        <taxon>Eukaryota</taxon>
        <taxon>Discoba</taxon>
        <taxon>Euglenozoa</taxon>
        <taxon>Kinetoplastea</taxon>
        <taxon>Metakinetoplastina</taxon>
        <taxon>Trypanosomatida</taxon>
        <taxon>Trypanosomatidae</taxon>
        <taxon>Novymonas</taxon>
    </lineage>
</organism>
<name>A0AAW0F6Y0_9TRYP</name>
<accession>A0AAW0F6Y0</accession>
<reference evidence="2 3" key="1">
    <citation type="journal article" date="2021" name="MBio">
        <title>A New Model Trypanosomatid, Novymonas esmeraldas: Genomic Perception of Its 'Candidatus Pandoraea novymonadis' Endosymbiont.</title>
        <authorList>
            <person name="Zakharova A."/>
            <person name="Saura A."/>
            <person name="Butenko A."/>
            <person name="Podesvova L."/>
            <person name="Warmusova S."/>
            <person name="Kostygov A.Y."/>
            <person name="Nenarokova A."/>
            <person name="Lukes J."/>
            <person name="Opperdoes F.R."/>
            <person name="Yurchenko V."/>
        </authorList>
    </citation>
    <scope>NUCLEOTIDE SEQUENCE [LARGE SCALE GENOMIC DNA]</scope>
    <source>
        <strain evidence="2 3">E262AT.01</strain>
    </source>
</reference>
<evidence type="ECO:0000313" key="3">
    <source>
        <dbReference type="Proteomes" id="UP001430356"/>
    </source>
</evidence>
<dbReference type="AlphaFoldDB" id="A0AAW0F6Y0"/>
<protein>
    <submittedName>
        <fullName evidence="2">Uncharacterized protein</fullName>
    </submittedName>
</protein>
<dbReference type="EMBL" id="JAECZO010000023">
    <property type="protein sequence ID" value="KAK7202033.1"/>
    <property type="molecule type" value="Genomic_DNA"/>
</dbReference>
<evidence type="ECO:0000256" key="1">
    <source>
        <dbReference type="SAM" id="MobiDB-lite"/>
    </source>
</evidence>
<feature type="compositionally biased region" description="Low complexity" evidence="1">
    <location>
        <begin position="75"/>
        <end position="104"/>
    </location>
</feature>
<comment type="caution">
    <text evidence="2">The sequence shown here is derived from an EMBL/GenBank/DDBJ whole genome shotgun (WGS) entry which is preliminary data.</text>
</comment>
<gene>
    <name evidence="2" type="ORF">NESM_000271700</name>
</gene>
<evidence type="ECO:0000313" key="2">
    <source>
        <dbReference type="EMBL" id="KAK7202033.1"/>
    </source>
</evidence>
<keyword evidence="3" id="KW-1185">Reference proteome</keyword>
<proteinExistence type="predicted"/>
<feature type="region of interest" description="Disordered" evidence="1">
    <location>
        <begin position="75"/>
        <end position="118"/>
    </location>
</feature>
<dbReference type="Proteomes" id="UP001430356">
    <property type="component" value="Unassembled WGS sequence"/>
</dbReference>
<sequence length="256" mass="26693">MSGMDDRARQFKTAAESHLTGPALRKEVNTLRRFLFRNQEYRFTKAAQQALYMAVIAHHGNAAAHHASGYAVTSTAPSTAATGSSARATPGSSPSTTRAAAAAGDGDGDDEDGGTGADAADAPILRLLDDALKMPFTVFTSPQKDKLLSLYWAVLGTDTAAGTHAGNASPATTVPRTLSLMDIVVAGKGKALLSLFTDAGEEYPQEVLVTDAGVLKRLEEELNKGVSVSVTVQESETGATFVSYAVDDDDANVKDA</sequence>